<reference evidence="2" key="1">
    <citation type="journal article" date="2020" name="Genome Biol.">
        <title>Gamete binning: chromosome-level and haplotype-resolved genome assembly enabled by high-throughput single-cell sequencing of gamete genomes.</title>
        <authorList>
            <person name="Campoy J.A."/>
            <person name="Sun H."/>
            <person name="Goel M."/>
            <person name="Jiao W.-B."/>
            <person name="Folz-Donahue K."/>
            <person name="Wang N."/>
            <person name="Rubio M."/>
            <person name="Liu C."/>
            <person name="Kukat C."/>
            <person name="Ruiz D."/>
            <person name="Huettel B."/>
            <person name="Schneeberger K."/>
        </authorList>
    </citation>
    <scope>NUCLEOTIDE SEQUENCE [LARGE SCALE GENOMIC DNA]</scope>
    <source>
        <strain evidence="2">cv. Rojo Pasion</strain>
    </source>
</reference>
<evidence type="ECO:0000313" key="2">
    <source>
        <dbReference type="Proteomes" id="UP000507245"/>
    </source>
</evidence>
<protein>
    <submittedName>
        <fullName evidence="1">Uncharacterized protein</fullName>
    </submittedName>
</protein>
<evidence type="ECO:0000313" key="1">
    <source>
        <dbReference type="EMBL" id="CAB4320024.1"/>
    </source>
</evidence>
<dbReference type="Proteomes" id="UP000507245">
    <property type="component" value="Unassembled WGS sequence"/>
</dbReference>
<sequence length="152" mass="17025">METKQGSSFSLMFTNARELLRQPPQDQQANKKTHKKYKISRSKANSLRKRCTWGPSTFGVHVGLPARKADFGPTKNISPGNTWGGKRGVHMSCVLGHVATLSRATFRKIRWFGFLDPTGDKILLGCYNRPANLSFEVSSTMGPKNYTFWTGN</sequence>
<accession>A0A6J5Y8W3</accession>
<proteinExistence type="predicted"/>
<dbReference type="EMBL" id="CAEKKB010000008">
    <property type="protein sequence ID" value="CAB4320024.1"/>
    <property type="molecule type" value="Genomic_DNA"/>
</dbReference>
<dbReference type="AlphaFoldDB" id="A0A6J5Y8W3"/>
<gene>
    <name evidence="1" type="ORF">ORAREDHAP_LOCUS48300</name>
</gene>
<organism evidence="1 2">
    <name type="scientific">Prunus armeniaca</name>
    <name type="common">Apricot</name>
    <name type="synonym">Armeniaca vulgaris</name>
    <dbReference type="NCBI Taxonomy" id="36596"/>
    <lineage>
        <taxon>Eukaryota</taxon>
        <taxon>Viridiplantae</taxon>
        <taxon>Streptophyta</taxon>
        <taxon>Embryophyta</taxon>
        <taxon>Tracheophyta</taxon>
        <taxon>Spermatophyta</taxon>
        <taxon>Magnoliopsida</taxon>
        <taxon>eudicotyledons</taxon>
        <taxon>Gunneridae</taxon>
        <taxon>Pentapetalae</taxon>
        <taxon>rosids</taxon>
        <taxon>fabids</taxon>
        <taxon>Rosales</taxon>
        <taxon>Rosaceae</taxon>
        <taxon>Amygdaloideae</taxon>
        <taxon>Amygdaleae</taxon>
        <taxon>Prunus</taxon>
    </lineage>
</organism>
<name>A0A6J5Y8W3_PRUAR</name>
<keyword evidence="2" id="KW-1185">Reference proteome</keyword>